<feature type="region of interest" description="Disordered" evidence="1">
    <location>
        <begin position="29"/>
        <end position="71"/>
    </location>
</feature>
<feature type="compositionally biased region" description="Low complexity" evidence="1">
    <location>
        <begin position="255"/>
        <end position="264"/>
    </location>
</feature>
<evidence type="ECO:0000256" key="1">
    <source>
        <dbReference type="SAM" id="MobiDB-lite"/>
    </source>
</evidence>
<proteinExistence type="predicted"/>
<comment type="caution">
    <text evidence="3">The sequence shown here is derived from an EMBL/GenBank/DDBJ whole genome shotgun (WGS) entry which is preliminary data.</text>
</comment>
<evidence type="ECO:0000313" key="3">
    <source>
        <dbReference type="EMBL" id="MBL6458143.1"/>
    </source>
</evidence>
<sequence length="340" mass="33060">MHIKTKLLATALGLTLAAAPAFAQQSTMPMQSQGGAMGGSGMSSGTDMRDSGMHHDGMRGHRRAERRAERAENRMNAAELVQEASAALRRGRIAEANELIEQSETRLLTRSTPADRAEQPASGPVLQHLSAARNALRSRDRSGAQQELDQALSGLQAANSRSGSNGMGMAPTQGSGMGGMRQDSMGGRPMGGSTLGSGPMGSPRMGPGGQTMMDGGSAGSSMSRADGIIRVQAGSSSGSGGLSGSSPGSPGVGNPGSLPGTGAAVNGGSGAGGRALPGSSAAGVGAPPPGGTSGTPQMSGTGRSSSGGAVSTGLPSSGTGGNIPPGSSQSGGGTGNNPGR</sequence>
<feature type="region of interest" description="Disordered" evidence="1">
    <location>
        <begin position="104"/>
        <end position="340"/>
    </location>
</feature>
<keyword evidence="2" id="KW-0732">Signal</keyword>
<dbReference type="EMBL" id="JAEUXJ010000012">
    <property type="protein sequence ID" value="MBL6458143.1"/>
    <property type="molecule type" value="Genomic_DNA"/>
</dbReference>
<feature type="compositionally biased region" description="Gly residues" evidence="1">
    <location>
        <begin position="265"/>
        <end position="275"/>
    </location>
</feature>
<feature type="compositionally biased region" description="Polar residues" evidence="1">
    <location>
        <begin position="303"/>
        <end position="317"/>
    </location>
</feature>
<evidence type="ECO:0000256" key="2">
    <source>
        <dbReference type="SAM" id="SignalP"/>
    </source>
</evidence>
<feature type="compositionally biased region" description="Low complexity" evidence="1">
    <location>
        <begin position="276"/>
        <end position="285"/>
    </location>
</feature>
<feature type="compositionally biased region" description="Low complexity" evidence="1">
    <location>
        <begin position="212"/>
        <end position="226"/>
    </location>
</feature>
<organism evidence="3 4">
    <name type="scientific">Belnapia mucosa</name>
    <dbReference type="NCBI Taxonomy" id="2804532"/>
    <lineage>
        <taxon>Bacteria</taxon>
        <taxon>Pseudomonadati</taxon>
        <taxon>Pseudomonadota</taxon>
        <taxon>Alphaproteobacteria</taxon>
        <taxon>Acetobacterales</taxon>
        <taxon>Roseomonadaceae</taxon>
        <taxon>Belnapia</taxon>
    </lineage>
</organism>
<evidence type="ECO:0000313" key="4">
    <source>
        <dbReference type="Proteomes" id="UP000606490"/>
    </source>
</evidence>
<name>A0ABS1V900_9PROT</name>
<keyword evidence="4" id="KW-1185">Reference proteome</keyword>
<dbReference type="Proteomes" id="UP000606490">
    <property type="component" value="Unassembled WGS sequence"/>
</dbReference>
<dbReference type="RefSeq" id="WP_202827882.1">
    <property type="nucleotide sequence ID" value="NZ_JAEUXJ010000012.1"/>
</dbReference>
<feature type="compositionally biased region" description="Gly residues" evidence="1">
    <location>
        <begin position="188"/>
        <end position="199"/>
    </location>
</feature>
<feature type="compositionally biased region" description="Gly residues" evidence="1">
    <location>
        <begin position="318"/>
        <end position="340"/>
    </location>
</feature>
<accession>A0ABS1V900</accession>
<feature type="compositionally biased region" description="Basic and acidic residues" evidence="1">
    <location>
        <begin position="47"/>
        <end position="59"/>
    </location>
</feature>
<gene>
    <name evidence="3" type="ORF">JMJ55_22655</name>
</gene>
<reference evidence="3 4" key="1">
    <citation type="submission" date="2021-01" db="EMBL/GenBank/DDBJ databases">
        <title>Belnapia mucosa sp. nov. and Belnapia arida sp. nov., isolated from the Tabernas Desert (Almeria, Spain).</title>
        <authorList>
            <person name="Molina-Menor E."/>
            <person name="Vidal-Verdu A."/>
            <person name="Calonge A."/>
            <person name="Satari L."/>
            <person name="Pereto Magraner J."/>
            <person name="Porcar Miralles M."/>
        </authorList>
    </citation>
    <scope>NUCLEOTIDE SEQUENCE [LARGE SCALE GENOMIC DNA]</scope>
    <source>
        <strain evidence="3 4">T6</strain>
    </source>
</reference>
<feature type="signal peptide" evidence="2">
    <location>
        <begin position="1"/>
        <end position="23"/>
    </location>
</feature>
<feature type="chain" id="PRO_5045244582" evidence="2">
    <location>
        <begin position="24"/>
        <end position="340"/>
    </location>
</feature>
<protein>
    <submittedName>
        <fullName evidence="3">Uncharacterized protein</fullName>
    </submittedName>
</protein>